<dbReference type="Proteomes" id="UP000789570">
    <property type="component" value="Unassembled WGS sequence"/>
</dbReference>
<feature type="region of interest" description="Disordered" evidence="1">
    <location>
        <begin position="54"/>
        <end position="92"/>
    </location>
</feature>
<evidence type="ECO:0000313" key="2">
    <source>
        <dbReference type="EMBL" id="CAG8769598.1"/>
    </source>
</evidence>
<dbReference type="EMBL" id="CAJVPQ010026753">
    <property type="protein sequence ID" value="CAG8769598.1"/>
    <property type="molecule type" value="Genomic_DNA"/>
</dbReference>
<evidence type="ECO:0000256" key="1">
    <source>
        <dbReference type="SAM" id="MobiDB-lite"/>
    </source>
</evidence>
<feature type="compositionally biased region" description="Polar residues" evidence="1">
    <location>
        <begin position="78"/>
        <end position="87"/>
    </location>
</feature>
<sequence length="136" mass="15767">MINEQEVSFTDYFNFDEVEMYDESFLNFNQNDQVSTRSISPTLLSNASSSLKKIENVQNEYGENENENNEDDDGHNNSPQLQTQSSPETKHLEYKDALEIKRKMCPKFANPDCNLLNWTFVQIDAPLYFNYDTADG</sequence>
<feature type="compositionally biased region" description="Acidic residues" evidence="1">
    <location>
        <begin position="62"/>
        <end position="73"/>
    </location>
</feature>
<comment type="caution">
    <text evidence="2">The sequence shown here is derived from an EMBL/GenBank/DDBJ whole genome shotgun (WGS) entry which is preliminary data.</text>
</comment>
<proteinExistence type="predicted"/>
<protein>
    <submittedName>
        <fullName evidence="2">16466_t:CDS:1</fullName>
    </submittedName>
</protein>
<accession>A0A9N9NW62</accession>
<gene>
    <name evidence="2" type="ORF">FCALED_LOCUS17448</name>
</gene>
<evidence type="ECO:0000313" key="3">
    <source>
        <dbReference type="Proteomes" id="UP000789570"/>
    </source>
</evidence>
<name>A0A9N9NW62_9GLOM</name>
<organism evidence="2 3">
    <name type="scientific">Funneliformis caledonium</name>
    <dbReference type="NCBI Taxonomy" id="1117310"/>
    <lineage>
        <taxon>Eukaryota</taxon>
        <taxon>Fungi</taxon>
        <taxon>Fungi incertae sedis</taxon>
        <taxon>Mucoromycota</taxon>
        <taxon>Glomeromycotina</taxon>
        <taxon>Glomeromycetes</taxon>
        <taxon>Glomerales</taxon>
        <taxon>Glomeraceae</taxon>
        <taxon>Funneliformis</taxon>
    </lineage>
</organism>
<feature type="non-terminal residue" evidence="2">
    <location>
        <position position="136"/>
    </location>
</feature>
<keyword evidence="3" id="KW-1185">Reference proteome</keyword>
<reference evidence="2" key="1">
    <citation type="submission" date="2021-06" db="EMBL/GenBank/DDBJ databases">
        <authorList>
            <person name="Kallberg Y."/>
            <person name="Tangrot J."/>
            <person name="Rosling A."/>
        </authorList>
    </citation>
    <scope>NUCLEOTIDE SEQUENCE</scope>
    <source>
        <strain evidence="2">UK204</strain>
    </source>
</reference>
<dbReference type="AlphaFoldDB" id="A0A9N9NW62"/>